<feature type="domain" description="KIB1-4 beta-propeller" evidence="1">
    <location>
        <begin position="79"/>
        <end position="337"/>
    </location>
</feature>
<evidence type="ECO:0000313" key="2">
    <source>
        <dbReference type="EMBL" id="KAJ3705072.1"/>
    </source>
</evidence>
<keyword evidence="3" id="KW-1185">Reference proteome</keyword>
<comment type="caution">
    <text evidence="2">The sequence shown here is derived from an EMBL/GenBank/DDBJ whole genome shotgun (WGS) entry which is preliminary data.</text>
</comment>
<evidence type="ECO:0000313" key="3">
    <source>
        <dbReference type="Proteomes" id="UP001210211"/>
    </source>
</evidence>
<dbReference type="InterPro" id="IPR036047">
    <property type="entry name" value="F-box-like_dom_sf"/>
</dbReference>
<sequence length="363" mass="42147">MSEEEKEKVKDWSELPAELIYLIAKKLPDLLDFIRFRTVCKTWCSSAPLSNPPYQLPWLLELFKTKYFPEGTLKKQQRFFSVSSGETITIPFKNRNPKLEKWIKGGVCSYYLAFADGNIMSFFNPLTEDLFLLPSRDEILYFGSPCMVWTGTAPIRDRSILVLDRSNWIGYENIGLQAFYDPHSRKWVDQFGKFNSSCYWQGLFFSTCTSGPTEVFDASSTELLHTIPPPDNELINNPCGKNELARNLRQSYLVVSSSGVIFRVSWFYGWRVKDSVFHIYRLHYETVDGKTSWVQIRDIGDQIFFFEEMNGFSMTAGPSTRFREGCIYFIDHEDEPYMHDVLAGTVERVACPFKRCTWFLPGL</sequence>
<dbReference type="InterPro" id="IPR005174">
    <property type="entry name" value="KIB1-4_b-propeller"/>
</dbReference>
<proteinExistence type="predicted"/>
<dbReference type="PANTHER" id="PTHR33110:SF71">
    <property type="entry name" value="F-BOX_KELCH-REPEAT PROTEIN"/>
    <property type="match status" value="1"/>
</dbReference>
<accession>A0AAD6EXS2</accession>
<gene>
    <name evidence="2" type="ORF">LUZ61_008777</name>
</gene>
<evidence type="ECO:0000259" key="1">
    <source>
        <dbReference type="Pfam" id="PF03478"/>
    </source>
</evidence>
<protein>
    <recommendedName>
        <fullName evidence="1">KIB1-4 beta-propeller domain-containing protein</fullName>
    </recommendedName>
</protein>
<dbReference type="AlphaFoldDB" id="A0AAD6EXS2"/>
<dbReference type="Pfam" id="PF03478">
    <property type="entry name" value="Beta-prop_KIB1-4"/>
    <property type="match status" value="1"/>
</dbReference>
<dbReference type="Proteomes" id="UP001210211">
    <property type="component" value="Unassembled WGS sequence"/>
</dbReference>
<dbReference type="EMBL" id="JAMRDG010000001">
    <property type="protein sequence ID" value="KAJ3705072.1"/>
    <property type="molecule type" value="Genomic_DNA"/>
</dbReference>
<name>A0AAD6EXS2_9POAL</name>
<dbReference type="PANTHER" id="PTHR33110">
    <property type="entry name" value="F-BOX/KELCH-REPEAT PROTEIN-RELATED"/>
    <property type="match status" value="1"/>
</dbReference>
<organism evidence="2 3">
    <name type="scientific">Rhynchospora tenuis</name>
    <dbReference type="NCBI Taxonomy" id="198213"/>
    <lineage>
        <taxon>Eukaryota</taxon>
        <taxon>Viridiplantae</taxon>
        <taxon>Streptophyta</taxon>
        <taxon>Embryophyta</taxon>
        <taxon>Tracheophyta</taxon>
        <taxon>Spermatophyta</taxon>
        <taxon>Magnoliopsida</taxon>
        <taxon>Liliopsida</taxon>
        <taxon>Poales</taxon>
        <taxon>Cyperaceae</taxon>
        <taxon>Cyperoideae</taxon>
        <taxon>Rhynchosporeae</taxon>
        <taxon>Rhynchospora</taxon>
    </lineage>
</organism>
<dbReference type="SUPFAM" id="SSF81383">
    <property type="entry name" value="F-box domain"/>
    <property type="match status" value="1"/>
</dbReference>
<dbReference type="Gene3D" id="1.20.1280.50">
    <property type="match status" value="1"/>
</dbReference>
<reference evidence="2 3" key="1">
    <citation type="journal article" date="2022" name="Cell">
        <title>Repeat-based holocentromeres influence genome architecture and karyotype evolution.</title>
        <authorList>
            <person name="Hofstatter P.G."/>
            <person name="Thangavel G."/>
            <person name="Lux T."/>
            <person name="Neumann P."/>
            <person name="Vondrak T."/>
            <person name="Novak P."/>
            <person name="Zhang M."/>
            <person name="Costa L."/>
            <person name="Castellani M."/>
            <person name="Scott A."/>
            <person name="Toegelov H."/>
            <person name="Fuchs J."/>
            <person name="Mata-Sucre Y."/>
            <person name="Dias Y."/>
            <person name="Vanzela A.L.L."/>
            <person name="Huettel B."/>
            <person name="Almeida C.C.S."/>
            <person name="Simkova H."/>
            <person name="Souza G."/>
            <person name="Pedrosa-Harand A."/>
            <person name="Macas J."/>
            <person name="Mayer K.F.X."/>
            <person name="Houben A."/>
            <person name="Marques A."/>
        </authorList>
    </citation>
    <scope>NUCLEOTIDE SEQUENCE [LARGE SCALE GENOMIC DNA]</scope>
    <source>
        <strain evidence="2">RhyTen1mFocal</strain>
    </source>
</reference>